<dbReference type="PANTHER" id="PTHR43744:SF12">
    <property type="entry name" value="ABC TRANSPORTER PERMEASE PROTEIN MG189-RELATED"/>
    <property type="match status" value="1"/>
</dbReference>
<evidence type="ECO:0000256" key="2">
    <source>
        <dbReference type="ARBA" id="ARBA00022448"/>
    </source>
</evidence>
<feature type="transmembrane region" description="Helical" evidence="7">
    <location>
        <begin position="148"/>
        <end position="168"/>
    </location>
</feature>
<reference evidence="9" key="1">
    <citation type="journal article" date="2021" name="PeerJ">
        <title>Extensive microbial diversity within the chicken gut microbiome revealed by metagenomics and culture.</title>
        <authorList>
            <person name="Gilroy R."/>
            <person name="Ravi A."/>
            <person name="Getino M."/>
            <person name="Pursley I."/>
            <person name="Horton D.L."/>
            <person name="Alikhan N.F."/>
            <person name="Baker D."/>
            <person name="Gharbi K."/>
            <person name="Hall N."/>
            <person name="Watson M."/>
            <person name="Adriaenssens E.M."/>
            <person name="Foster-Nyarko E."/>
            <person name="Jarju S."/>
            <person name="Secka A."/>
            <person name="Antonio M."/>
            <person name="Oren A."/>
            <person name="Chaudhuri R.R."/>
            <person name="La Ragione R."/>
            <person name="Hildebrand F."/>
            <person name="Pallen M.J."/>
        </authorList>
    </citation>
    <scope>NUCLEOTIDE SEQUENCE</scope>
    <source>
        <strain evidence="9">CHK192-9172</strain>
    </source>
</reference>
<dbReference type="Proteomes" id="UP000824024">
    <property type="component" value="Unassembled WGS sequence"/>
</dbReference>
<keyword evidence="5 7" id="KW-1133">Transmembrane helix</keyword>
<keyword evidence="2" id="KW-0813">Transport</keyword>
<sequence length="182" mass="20867">MKKPVYIRILFLLALSVVILFPVFYTVSNSFMGEKEVLAVYGGVMEQNTNIRIRFFPHPFSLEAYETVLLDTPEYLLKFWRSILMCVVIVTGQVLIGGMCGFAFAKYHFRGWKLFFILFITFLLLPVQVTLVPNYIMLSALNLIGTWWALLLPGVFSPFAVFFMTVLFQNIPTELVEAGKID</sequence>
<feature type="transmembrane region" description="Helical" evidence="7">
    <location>
        <begin position="79"/>
        <end position="102"/>
    </location>
</feature>
<dbReference type="InterPro" id="IPR000515">
    <property type="entry name" value="MetI-like"/>
</dbReference>
<accession>A0A9D2D0K4</accession>
<comment type="caution">
    <text evidence="9">The sequence shown here is derived from an EMBL/GenBank/DDBJ whole genome shotgun (WGS) entry which is preliminary data.</text>
</comment>
<evidence type="ECO:0000256" key="4">
    <source>
        <dbReference type="ARBA" id="ARBA00022692"/>
    </source>
</evidence>
<dbReference type="Gene3D" id="1.10.3720.10">
    <property type="entry name" value="MetI-like"/>
    <property type="match status" value="1"/>
</dbReference>
<protein>
    <submittedName>
        <fullName evidence="9">Carbohydrate ABC transporter permease</fullName>
    </submittedName>
</protein>
<dbReference type="AlphaFoldDB" id="A0A9D2D0K4"/>
<evidence type="ECO:0000256" key="5">
    <source>
        <dbReference type="ARBA" id="ARBA00022989"/>
    </source>
</evidence>
<dbReference type="PANTHER" id="PTHR43744">
    <property type="entry name" value="ABC TRANSPORTER PERMEASE PROTEIN MG189-RELATED-RELATED"/>
    <property type="match status" value="1"/>
</dbReference>
<name>A0A9D2D0K4_9FIRM</name>
<evidence type="ECO:0000259" key="8">
    <source>
        <dbReference type="PROSITE" id="PS50928"/>
    </source>
</evidence>
<evidence type="ECO:0000256" key="1">
    <source>
        <dbReference type="ARBA" id="ARBA00004651"/>
    </source>
</evidence>
<dbReference type="PROSITE" id="PS50928">
    <property type="entry name" value="ABC_TM1"/>
    <property type="match status" value="1"/>
</dbReference>
<dbReference type="GO" id="GO:0005886">
    <property type="term" value="C:plasma membrane"/>
    <property type="evidence" value="ECO:0007669"/>
    <property type="project" value="UniProtKB-SubCell"/>
</dbReference>
<comment type="subcellular location">
    <subcellularLocation>
        <location evidence="1">Cell membrane</location>
        <topology evidence="1">Multi-pass membrane protein</topology>
    </subcellularLocation>
</comment>
<feature type="domain" description="ABC transmembrane type-1" evidence="8">
    <location>
        <begin position="79"/>
        <end position="182"/>
    </location>
</feature>
<gene>
    <name evidence="9" type="ORF">IAA08_00005</name>
</gene>
<dbReference type="CDD" id="cd06261">
    <property type="entry name" value="TM_PBP2"/>
    <property type="match status" value="1"/>
</dbReference>
<feature type="transmembrane region" description="Helical" evidence="7">
    <location>
        <begin position="114"/>
        <end position="136"/>
    </location>
</feature>
<proteinExistence type="predicted"/>
<organism evidence="9 10">
    <name type="scientific">Candidatus Eubacterium avistercoris</name>
    <dbReference type="NCBI Taxonomy" id="2838567"/>
    <lineage>
        <taxon>Bacteria</taxon>
        <taxon>Bacillati</taxon>
        <taxon>Bacillota</taxon>
        <taxon>Clostridia</taxon>
        <taxon>Eubacteriales</taxon>
        <taxon>Eubacteriaceae</taxon>
        <taxon>Eubacterium</taxon>
    </lineage>
</organism>
<keyword evidence="3" id="KW-1003">Cell membrane</keyword>
<dbReference type="InterPro" id="IPR035906">
    <property type="entry name" value="MetI-like_sf"/>
</dbReference>
<evidence type="ECO:0000313" key="10">
    <source>
        <dbReference type="Proteomes" id="UP000824024"/>
    </source>
</evidence>
<evidence type="ECO:0000256" key="7">
    <source>
        <dbReference type="SAM" id="Phobius"/>
    </source>
</evidence>
<keyword evidence="6 7" id="KW-0472">Membrane</keyword>
<reference evidence="9" key="2">
    <citation type="submission" date="2021-04" db="EMBL/GenBank/DDBJ databases">
        <authorList>
            <person name="Gilroy R."/>
        </authorList>
    </citation>
    <scope>NUCLEOTIDE SEQUENCE</scope>
    <source>
        <strain evidence="9">CHK192-9172</strain>
    </source>
</reference>
<dbReference type="GO" id="GO:0055085">
    <property type="term" value="P:transmembrane transport"/>
    <property type="evidence" value="ECO:0007669"/>
    <property type="project" value="InterPro"/>
</dbReference>
<evidence type="ECO:0000256" key="3">
    <source>
        <dbReference type="ARBA" id="ARBA00022475"/>
    </source>
</evidence>
<dbReference type="SUPFAM" id="SSF161098">
    <property type="entry name" value="MetI-like"/>
    <property type="match status" value="1"/>
</dbReference>
<feature type="non-terminal residue" evidence="9">
    <location>
        <position position="182"/>
    </location>
</feature>
<evidence type="ECO:0000256" key="6">
    <source>
        <dbReference type="ARBA" id="ARBA00023136"/>
    </source>
</evidence>
<keyword evidence="4 7" id="KW-0812">Transmembrane</keyword>
<evidence type="ECO:0000313" key="9">
    <source>
        <dbReference type="EMBL" id="HIZ06299.1"/>
    </source>
</evidence>
<feature type="transmembrane region" description="Helical" evidence="7">
    <location>
        <begin position="5"/>
        <end position="25"/>
    </location>
</feature>
<dbReference type="EMBL" id="DXCH01000001">
    <property type="protein sequence ID" value="HIZ06299.1"/>
    <property type="molecule type" value="Genomic_DNA"/>
</dbReference>